<dbReference type="Gene3D" id="3.40.50.410">
    <property type="entry name" value="von Willebrand factor, type A domain"/>
    <property type="match status" value="1"/>
</dbReference>
<keyword evidence="3" id="KW-1185">Reference proteome</keyword>
<dbReference type="Proteomes" id="UP000018144">
    <property type="component" value="Unassembled WGS sequence"/>
</dbReference>
<dbReference type="SUPFAM" id="SSF53300">
    <property type="entry name" value="vWA-like"/>
    <property type="match status" value="1"/>
</dbReference>
<protein>
    <recommendedName>
        <fullName evidence="4">VWFA domain-containing protein</fullName>
    </recommendedName>
</protein>
<organism evidence="2 3">
    <name type="scientific">Pyronema omphalodes (strain CBS 100304)</name>
    <name type="common">Pyronema confluens</name>
    <dbReference type="NCBI Taxonomy" id="1076935"/>
    <lineage>
        <taxon>Eukaryota</taxon>
        <taxon>Fungi</taxon>
        <taxon>Dikarya</taxon>
        <taxon>Ascomycota</taxon>
        <taxon>Pezizomycotina</taxon>
        <taxon>Pezizomycetes</taxon>
        <taxon>Pezizales</taxon>
        <taxon>Pyronemataceae</taxon>
        <taxon>Pyronema</taxon>
    </lineage>
</organism>
<evidence type="ECO:0008006" key="4">
    <source>
        <dbReference type="Google" id="ProtNLM"/>
    </source>
</evidence>
<gene>
    <name evidence="2" type="ORF">PCON_01216</name>
</gene>
<proteinExistence type="predicted"/>
<evidence type="ECO:0000313" key="2">
    <source>
        <dbReference type="EMBL" id="CCX14990.1"/>
    </source>
</evidence>
<evidence type="ECO:0000256" key="1">
    <source>
        <dbReference type="SAM" id="MobiDB-lite"/>
    </source>
</evidence>
<dbReference type="OrthoDB" id="2142040at2759"/>
<reference evidence="2 3" key="1">
    <citation type="journal article" date="2013" name="PLoS Genet.">
        <title>The genome and development-dependent transcriptomes of Pyronema confluens: a window into fungal evolution.</title>
        <authorList>
            <person name="Traeger S."/>
            <person name="Altegoer F."/>
            <person name="Freitag M."/>
            <person name="Gabaldon T."/>
            <person name="Kempken F."/>
            <person name="Kumar A."/>
            <person name="Marcet-Houben M."/>
            <person name="Poggeler S."/>
            <person name="Stajich J.E."/>
            <person name="Nowrousian M."/>
        </authorList>
    </citation>
    <scope>NUCLEOTIDE SEQUENCE [LARGE SCALE GENOMIC DNA]</scope>
    <source>
        <strain evidence="3">CBS 100304</strain>
        <tissue evidence="2">Vegetative mycelium</tissue>
    </source>
</reference>
<feature type="compositionally biased region" description="Polar residues" evidence="1">
    <location>
        <begin position="1"/>
        <end position="13"/>
    </location>
</feature>
<sequence>MSEGSNQSQTKTPPMSPESKPKGQRQKDVDDSGRFGRKQSDKKIEATQIRTVLETFMSKEKTGLNRFYKDENLPEELVMRATTMASELIDLGCTRELAQSLAILNLYDLAILLDDSLSMVTEEEGKRLSALETTLEIVAQVYTLTREDGIGTIDFLNEPDGFADVVDTEIAEIIKDHSYSGWTRIGTELEAKILNELVTDDMKKPLLVLVITDGDIEGERDGVIASVIGKCIKDQQTKFPNHAAHAVAFQFAKVGNDIGAENLLEAIDNHKVIGDYVDRLPVGIEAISDLALKWEVLAKMLLGGIVRSFDKADTPAAQQTAEIEAPDKAARKRVSKAAQRAKQPPSAAA</sequence>
<feature type="region of interest" description="Disordered" evidence="1">
    <location>
        <begin position="316"/>
        <end position="349"/>
    </location>
</feature>
<dbReference type="InterPro" id="IPR036465">
    <property type="entry name" value="vWFA_dom_sf"/>
</dbReference>
<dbReference type="eggNOG" id="ENOG502QUI6">
    <property type="taxonomic scope" value="Eukaryota"/>
</dbReference>
<dbReference type="PANTHER" id="PTHR34706:SF1">
    <property type="entry name" value="VWFA DOMAIN-CONTAINING PROTEIN"/>
    <property type="match status" value="1"/>
</dbReference>
<feature type="region of interest" description="Disordered" evidence="1">
    <location>
        <begin position="1"/>
        <end position="41"/>
    </location>
</feature>
<name>U4LM79_PYROM</name>
<dbReference type="AlphaFoldDB" id="U4LM79"/>
<feature type="compositionally biased region" description="Basic and acidic residues" evidence="1">
    <location>
        <begin position="19"/>
        <end position="41"/>
    </location>
</feature>
<evidence type="ECO:0000313" key="3">
    <source>
        <dbReference type="Proteomes" id="UP000018144"/>
    </source>
</evidence>
<accession>U4LM79</accession>
<dbReference type="PANTHER" id="PTHR34706">
    <property type="entry name" value="SLR1338 PROTEIN"/>
    <property type="match status" value="1"/>
</dbReference>
<dbReference type="EMBL" id="HF936108">
    <property type="protein sequence ID" value="CCX14990.1"/>
    <property type="molecule type" value="Genomic_DNA"/>
</dbReference>